<name>A0ABR5F3D1_9ACTN</name>
<dbReference type="NCBIfam" id="TIGR01683">
    <property type="entry name" value="thiS"/>
    <property type="match status" value="1"/>
</dbReference>
<protein>
    <recommendedName>
        <fullName evidence="3">Sulfur carrier protein ThiS</fullName>
    </recommendedName>
</protein>
<dbReference type="Gene3D" id="3.10.20.30">
    <property type="match status" value="1"/>
</dbReference>
<organism evidence="1 2">
    <name type="scientific">Protofrankia coriariae</name>
    <dbReference type="NCBI Taxonomy" id="1562887"/>
    <lineage>
        <taxon>Bacteria</taxon>
        <taxon>Bacillati</taxon>
        <taxon>Actinomycetota</taxon>
        <taxon>Actinomycetes</taxon>
        <taxon>Frankiales</taxon>
        <taxon>Frankiaceae</taxon>
        <taxon>Protofrankia</taxon>
    </lineage>
</organism>
<comment type="caution">
    <text evidence="1">The sequence shown here is derived from an EMBL/GenBank/DDBJ whole genome shotgun (WGS) entry which is preliminary data.</text>
</comment>
<dbReference type="Pfam" id="PF02597">
    <property type="entry name" value="ThiS"/>
    <property type="match status" value="1"/>
</dbReference>
<accession>A0ABR5F3D1</accession>
<dbReference type="CDD" id="cd00565">
    <property type="entry name" value="Ubl_ThiS"/>
    <property type="match status" value="1"/>
</dbReference>
<dbReference type="InterPro" id="IPR016155">
    <property type="entry name" value="Mopterin_synth/thiamin_S_b"/>
</dbReference>
<dbReference type="EMBL" id="JWIO01000017">
    <property type="protein sequence ID" value="KLL11234.1"/>
    <property type="molecule type" value="Genomic_DNA"/>
</dbReference>
<evidence type="ECO:0008006" key="3">
    <source>
        <dbReference type="Google" id="ProtNLM"/>
    </source>
</evidence>
<dbReference type="PANTHER" id="PTHR34472">
    <property type="entry name" value="SULFUR CARRIER PROTEIN THIS"/>
    <property type="match status" value="1"/>
</dbReference>
<reference evidence="1 2" key="1">
    <citation type="submission" date="2014-12" db="EMBL/GenBank/DDBJ databases">
        <title>Frankia sp. BMG5.1 draft genome.</title>
        <authorList>
            <person name="Gtari M."/>
            <person name="Ghodhbane-Gtari F."/>
            <person name="Nouioui I."/>
            <person name="Ktari A."/>
            <person name="Hezbri K."/>
            <person name="Mimouni W."/>
            <person name="Sbissi I."/>
            <person name="Ayari A."/>
            <person name="Yamanaka T."/>
            <person name="Normand P."/>
            <person name="Tisa L.S."/>
            <person name="Boudabous A."/>
        </authorList>
    </citation>
    <scope>NUCLEOTIDE SEQUENCE [LARGE SCALE GENOMIC DNA]</scope>
    <source>
        <strain evidence="1 2">BMG5.1</strain>
    </source>
</reference>
<dbReference type="SUPFAM" id="SSF54285">
    <property type="entry name" value="MoaD/ThiS"/>
    <property type="match status" value="1"/>
</dbReference>
<evidence type="ECO:0000313" key="1">
    <source>
        <dbReference type="EMBL" id="KLL11234.1"/>
    </source>
</evidence>
<dbReference type="PANTHER" id="PTHR34472:SF1">
    <property type="entry name" value="SULFUR CARRIER PROTEIN THIS"/>
    <property type="match status" value="1"/>
</dbReference>
<sequence>MTLTVNGKAMQVPAGTTLHQLMIMMSVSAAGRGSAAAVDGVVAPRSRWESLELRAGQHVEILTATQGG</sequence>
<dbReference type="Proteomes" id="UP000035425">
    <property type="component" value="Unassembled WGS sequence"/>
</dbReference>
<proteinExistence type="predicted"/>
<gene>
    <name evidence="1" type="ORF">FrCorBMG51_12470</name>
</gene>
<dbReference type="InterPro" id="IPR010035">
    <property type="entry name" value="Thi_S"/>
</dbReference>
<dbReference type="InterPro" id="IPR003749">
    <property type="entry name" value="ThiS/MoaD-like"/>
</dbReference>
<evidence type="ECO:0000313" key="2">
    <source>
        <dbReference type="Proteomes" id="UP000035425"/>
    </source>
</evidence>
<dbReference type="InterPro" id="IPR012675">
    <property type="entry name" value="Beta-grasp_dom_sf"/>
</dbReference>
<dbReference type="RefSeq" id="WP_047223227.1">
    <property type="nucleotide sequence ID" value="NZ_JWIO01000017.1"/>
</dbReference>
<keyword evidence="2" id="KW-1185">Reference proteome</keyword>